<dbReference type="AlphaFoldDB" id="A0A2N9JES4"/>
<protein>
    <recommendedName>
        <fullName evidence="3">Polyketide cyclase / dehydrase and lipid transport</fullName>
    </recommendedName>
</protein>
<dbReference type="KEGG" id="mgg:MPLG2_0868"/>
<dbReference type="InterPro" id="IPR023393">
    <property type="entry name" value="START-like_dom_sf"/>
</dbReference>
<name>A0A2N9JES4_9ACTN</name>
<evidence type="ECO:0000313" key="1">
    <source>
        <dbReference type="EMBL" id="SPD85904.1"/>
    </source>
</evidence>
<dbReference type="RefSeq" id="WP_105185030.1">
    <property type="nucleotide sequence ID" value="NZ_BAAAGO010000041.1"/>
</dbReference>
<evidence type="ECO:0000313" key="2">
    <source>
        <dbReference type="Proteomes" id="UP000238164"/>
    </source>
</evidence>
<evidence type="ECO:0008006" key="3">
    <source>
        <dbReference type="Google" id="ProtNLM"/>
    </source>
</evidence>
<dbReference type="SUPFAM" id="SSF55961">
    <property type="entry name" value="Bet v1-like"/>
    <property type="match status" value="1"/>
</dbReference>
<gene>
    <name evidence="1" type="ORF">MPLG2_0868</name>
</gene>
<dbReference type="Gene3D" id="3.30.530.20">
    <property type="match status" value="1"/>
</dbReference>
<proteinExistence type="predicted"/>
<dbReference type="EMBL" id="LT985188">
    <property type="protein sequence ID" value="SPD85904.1"/>
    <property type="molecule type" value="Genomic_DNA"/>
</dbReference>
<sequence>MIGFQFTEHIDRPPLDVFAVLADPTRSVDYVEGVVRSVKVADEPLAEGSMIEETRLVKGKESTGRLRIVTLDPPSTFAITSAAEGITATYRYRLHPEAAGTRIEWTCELEATGLRRVMLPLVAAISKKEDGDHLVRLKAYVESQHRAGAAS</sequence>
<accession>A0A2N9JES4</accession>
<dbReference type="Pfam" id="PF10604">
    <property type="entry name" value="Polyketide_cyc2"/>
    <property type="match status" value="1"/>
</dbReference>
<keyword evidence="2" id="KW-1185">Reference proteome</keyword>
<organism evidence="1 2">
    <name type="scientific">Micropruina glycogenica</name>
    <dbReference type="NCBI Taxonomy" id="75385"/>
    <lineage>
        <taxon>Bacteria</taxon>
        <taxon>Bacillati</taxon>
        <taxon>Actinomycetota</taxon>
        <taxon>Actinomycetes</taxon>
        <taxon>Propionibacteriales</taxon>
        <taxon>Nocardioidaceae</taxon>
        <taxon>Micropruina</taxon>
    </lineage>
</organism>
<reference evidence="1 2" key="1">
    <citation type="submission" date="2018-02" db="EMBL/GenBank/DDBJ databases">
        <authorList>
            <person name="Cohen D.B."/>
            <person name="Kent A.D."/>
        </authorList>
    </citation>
    <scope>NUCLEOTIDE SEQUENCE [LARGE SCALE GENOMIC DNA]</scope>
    <source>
        <strain evidence="1">1</strain>
    </source>
</reference>
<dbReference type="Proteomes" id="UP000238164">
    <property type="component" value="Chromosome 1"/>
</dbReference>
<dbReference type="OrthoDB" id="7838135at2"/>
<dbReference type="InterPro" id="IPR019587">
    <property type="entry name" value="Polyketide_cyclase/dehydratase"/>
</dbReference>